<feature type="domain" description="Transcription elongation factor GreA/GreB C-terminal" evidence="1">
    <location>
        <begin position="56"/>
        <end position="129"/>
    </location>
</feature>
<keyword evidence="2" id="KW-0251">Elongation factor</keyword>
<dbReference type="GO" id="GO:0003677">
    <property type="term" value="F:DNA binding"/>
    <property type="evidence" value="ECO:0007669"/>
    <property type="project" value="InterPro"/>
</dbReference>
<dbReference type="SUPFAM" id="SSF54534">
    <property type="entry name" value="FKBP-like"/>
    <property type="match status" value="1"/>
</dbReference>
<dbReference type="InterPro" id="IPR001437">
    <property type="entry name" value="Tscrpt_elong_fac_GreA/B_C"/>
</dbReference>
<dbReference type="OrthoDB" id="192847at2"/>
<dbReference type="PANTHER" id="PTHR30437:SF5">
    <property type="entry name" value="REGULATOR OF NUCLEOSIDE DIPHOSPHATE KINASE"/>
    <property type="match status" value="1"/>
</dbReference>
<keyword evidence="2" id="KW-0648">Protein biosynthesis</keyword>
<dbReference type="Pfam" id="PF01272">
    <property type="entry name" value="GreA_GreB"/>
    <property type="match status" value="1"/>
</dbReference>
<dbReference type="GO" id="GO:0003746">
    <property type="term" value="F:translation elongation factor activity"/>
    <property type="evidence" value="ECO:0007669"/>
    <property type="project" value="UniProtKB-KW"/>
</dbReference>
<gene>
    <name evidence="2" type="ORF">SAMN05444277_11112</name>
</gene>
<name>A0A1I5Y7T2_9BACT</name>
<dbReference type="GO" id="GO:0070063">
    <property type="term" value="F:RNA polymerase binding"/>
    <property type="evidence" value="ECO:0007669"/>
    <property type="project" value="InterPro"/>
</dbReference>
<evidence type="ECO:0000259" key="1">
    <source>
        <dbReference type="Pfam" id="PF01272"/>
    </source>
</evidence>
<dbReference type="GO" id="GO:0032784">
    <property type="term" value="P:regulation of DNA-templated transcription elongation"/>
    <property type="evidence" value="ECO:0007669"/>
    <property type="project" value="InterPro"/>
</dbReference>
<dbReference type="Proteomes" id="UP000199031">
    <property type="component" value="Unassembled WGS sequence"/>
</dbReference>
<dbReference type="AlphaFoldDB" id="A0A1I5Y7T2"/>
<proteinExistence type="predicted"/>
<keyword evidence="3" id="KW-1185">Reference proteome</keyword>
<organism evidence="2 3">
    <name type="scientific">Parafilimonas terrae</name>
    <dbReference type="NCBI Taxonomy" id="1465490"/>
    <lineage>
        <taxon>Bacteria</taxon>
        <taxon>Pseudomonadati</taxon>
        <taxon>Bacteroidota</taxon>
        <taxon>Chitinophagia</taxon>
        <taxon>Chitinophagales</taxon>
        <taxon>Chitinophagaceae</taxon>
        <taxon>Parafilimonas</taxon>
    </lineage>
</organism>
<dbReference type="RefSeq" id="WP_090660831.1">
    <property type="nucleotide sequence ID" value="NZ_FOXQ01000011.1"/>
</dbReference>
<accession>A0A1I5Y7T2</accession>
<dbReference type="InterPro" id="IPR023459">
    <property type="entry name" value="Tscrpt_elong_fac_GreA/B_fam"/>
</dbReference>
<evidence type="ECO:0000313" key="2">
    <source>
        <dbReference type="EMBL" id="SFQ40256.1"/>
    </source>
</evidence>
<dbReference type="InterPro" id="IPR036953">
    <property type="entry name" value="GreA/GreB_C_sf"/>
</dbReference>
<dbReference type="Gene3D" id="3.10.50.30">
    <property type="entry name" value="Transcription elongation factor, GreA/GreB, C-terminal domain"/>
    <property type="match status" value="1"/>
</dbReference>
<sequence>MKKIKDTLVLRQDDYALLISYLNHARRNSSIDRQNADELTAELKKATLVDNADFPPDVVGLNSKVRIKTDDKNEEMELMIVTPDKANIKEKKISIMAPIGTALIGFREGQKVKWKVPSGHKTFTILNVMNDYGGNPA</sequence>
<dbReference type="GO" id="GO:0006354">
    <property type="term" value="P:DNA-templated transcription elongation"/>
    <property type="evidence" value="ECO:0007669"/>
    <property type="project" value="TreeGrafter"/>
</dbReference>
<dbReference type="EMBL" id="FOXQ01000011">
    <property type="protein sequence ID" value="SFQ40256.1"/>
    <property type="molecule type" value="Genomic_DNA"/>
</dbReference>
<reference evidence="2 3" key="1">
    <citation type="submission" date="2016-10" db="EMBL/GenBank/DDBJ databases">
        <authorList>
            <person name="de Groot N.N."/>
        </authorList>
    </citation>
    <scope>NUCLEOTIDE SEQUENCE [LARGE SCALE GENOMIC DNA]</scope>
    <source>
        <strain evidence="2 3">DSM 28286</strain>
    </source>
</reference>
<dbReference type="STRING" id="1465490.SAMN05444277_11112"/>
<protein>
    <submittedName>
        <fullName evidence="2">GreA/GreB family elongation factor</fullName>
    </submittedName>
</protein>
<evidence type="ECO:0000313" key="3">
    <source>
        <dbReference type="Proteomes" id="UP000199031"/>
    </source>
</evidence>
<dbReference type="PANTHER" id="PTHR30437">
    <property type="entry name" value="TRANSCRIPTION ELONGATION FACTOR GREA"/>
    <property type="match status" value="1"/>
</dbReference>